<evidence type="ECO:0000313" key="3">
    <source>
        <dbReference type="EMBL" id="USB35691.1"/>
    </source>
</evidence>
<evidence type="ECO:0000259" key="2">
    <source>
        <dbReference type="SMART" id="SM00822"/>
    </source>
</evidence>
<sequence>MNSRTVIITGGGTGIGAACAQVFAEQGDNVLIVGRRPEPLQAVAARTGAIAIVADVSTGDSWNETILPQIKQHTDAIDVLICNAGGMGLGRVEDMNDQEWHQGMKANLDSAFASVRGCLPSLIQRRGNVLFVGSLASLAAGPEACGYVTAKHALIGLMRSVARDYGRQGVRANAICPGWVRTPMADEEMQPLMEQHQFTLDEAYQYVCRDVPLQRPASAHEVALACRFLCSADASMITGAALVIDGGAAVVDLPTLAFT</sequence>
<protein>
    <submittedName>
        <fullName evidence="4">SDR family NAD(P)-dependent oxidoreductase</fullName>
    </submittedName>
    <submittedName>
        <fullName evidence="3">SDR family oxidoreductase</fullName>
    </submittedName>
</protein>
<comment type="similarity">
    <text evidence="1">Belongs to the short-chain dehydrogenases/reductases (SDR) family.</text>
</comment>
<feature type="domain" description="Ketoreductase" evidence="2">
    <location>
        <begin position="4"/>
        <end position="186"/>
    </location>
</feature>
<dbReference type="CDD" id="cd05233">
    <property type="entry name" value="SDR_c"/>
    <property type="match status" value="1"/>
</dbReference>
<dbReference type="FunFam" id="3.40.50.720:FF:000084">
    <property type="entry name" value="Short-chain dehydrogenase reductase"/>
    <property type="match status" value="1"/>
</dbReference>
<dbReference type="InterPro" id="IPR020904">
    <property type="entry name" value="Sc_DH/Rdtase_CS"/>
</dbReference>
<dbReference type="Pfam" id="PF13561">
    <property type="entry name" value="adh_short_C2"/>
    <property type="match status" value="1"/>
</dbReference>
<dbReference type="InterPro" id="IPR036291">
    <property type="entry name" value="NAD(P)-bd_dom_sf"/>
</dbReference>
<evidence type="ECO:0000313" key="5">
    <source>
        <dbReference type="Proteomes" id="UP001057142"/>
    </source>
</evidence>
<dbReference type="InterPro" id="IPR057326">
    <property type="entry name" value="KR_dom"/>
</dbReference>
<reference evidence="4" key="2">
    <citation type="submission" date="2023-01" db="EMBL/GenBank/DDBJ databases">
        <title>The prevalence of carbapenem-resistant bacteria in aquaculture in China and the genetic diversity of carbapenem-resistant genes.</title>
        <authorList>
            <person name="Wen R."/>
        </authorList>
    </citation>
    <scope>NUCLEOTIDE SEQUENCE</scope>
    <source>
        <strain evidence="4">PVA41-chromosome</strain>
    </source>
</reference>
<organism evidence="4 6">
    <name type="scientific">Providencia vermicola</name>
    <dbReference type="NCBI Taxonomy" id="333965"/>
    <lineage>
        <taxon>Bacteria</taxon>
        <taxon>Pseudomonadati</taxon>
        <taxon>Pseudomonadota</taxon>
        <taxon>Gammaproteobacteria</taxon>
        <taxon>Enterobacterales</taxon>
        <taxon>Morganellaceae</taxon>
        <taxon>Providencia</taxon>
    </lineage>
</organism>
<dbReference type="AlphaFoldDB" id="A0AAX3S3E7"/>
<dbReference type="PROSITE" id="PS00061">
    <property type="entry name" value="ADH_SHORT"/>
    <property type="match status" value="1"/>
</dbReference>
<dbReference type="GO" id="GO:0032787">
    <property type="term" value="P:monocarboxylic acid metabolic process"/>
    <property type="evidence" value="ECO:0007669"/>
    <property type="project" value="UniProtKB-ARBA"/>
</dbReference>
<dbReference type="Proteomes" id="UP001222403">
    <property type="component" value="Chromosome"/>
</dbReference>
<dbReference type="InterPro" id="IPR002347">
    <property type="entry name" value="SDR_fam"/>
</dbReference>
<dbReference type="PROSITE" id="PS51257">
    <property type="entry name" value="PROKAR_LIPOPROTEIN"/>
    <property type="match status" value="1"/>
</dbReference>
<dbReference type="SMART" id="SM00822">
    <property type="entry name" value="PKS_KR"/>
    <property type="match status" value="1"/>
</dbReference>
<dbReference type="PANTHER" id="PTHR42879:SF2">
    <property type="entry name" value="3-OXOACYL-[ACYL-CARRIER-PROTEIN] REDUCTASE FABG"/>
    <property type="match status" value="1"/>
</dbReference>
<keyword evidence="5" id="KW-1185">Reference proteome</keyword>
<dbReference type="EMBL" id="CP097327">
    <property type="protein sequence ID" value="USB35691.1"/>
    <property type="molecule type" value="Genomic_DNA"/>
</dbReference>
<dbReference type="Gene3D" id="3.40.50.720">
    <property type="entry name" value="NAD(P)-binding Rossmann-like Domain"/>
    <property type="match status" value="1"/>
</dbReference>
<gene>
    <name evidence="3" type="ORF">M5J11_12745</name>
    <name evidence="4" type="ORF">PG365_07500</name>
</gene>
<dbReference type="SUPFAM" id="SSF51735">
    <property type="entry name" value="NAD(P)-binding Rossmann-fold domains"/>
    <property type="match status" value="1"/>
</dbReference>
<accession>A0AAX3S3E7</accession>
<dbReference type="PANTHER" id="PTHR42879">
    <property type="entry name" value="3-OXOACYL-(ACYL-CARRIER-PROTEIN) REDUCTASE"/>
    <property type="match status" value="1"/>
</dbReference>
<evidence type="ECO:0000313" key="4">
    <source>
        <dbReference type="EMBL" id="WFC08198.1"/>
    </source>
</evidence>
<dbReference type="Proteomes" id="UP001057142">
    <property type="component" value="Chromosome"/>
</dbReference>
<reference evidence="3" key="1">
    <citation type="journal article" date="2022" name="Front. Microbiol.">
        <title>Identification of a novel aminoglycoside O-nucleotidyltransferase AadA33 in Providencia vermicola.</title>
        <authorList>
            <person name="Feng C."/>
            <person name="Gao M."/>
            <person name="Jiang W."/>
            <person name="Shi W."/>
            <person name="Li A."/>
            <person name="Liu S."/>
            <person name="Zhang L."/>
            <person name="Zhang X."/>
            <person name="Li Q."/>
            <person name="Lin H."/>
            <person name="Lu J."/>
            <person name="Li K."/>
            <person name="Zhang H."/>
            <person name="Hu Y."/>
            <person name="Bao Q."/>
            <person name="Lin X."/>
        </authorList>
    </citation>
    <scope>NUCLEOTIDE SEQUENCE</scope>
    <source>
        <strain evidence="3">P13</strain>
    </source>
</reference>
<dbReference type="RefSeq" id="WP_251463950.1">
    <property type="nucleotide sequence ID" value="NZ_CP097327.1"/>
</dbReference>
<evidence type="ECO:0000256" key="1">
    <source>
        <dbReference type="ARBA" id="ARBA00006484"/>
    </source>
</evidence>
<name>A0AAX3S3E7_9GAMM</name>
<proteinExistence type="inferred from homology"/>
<dbReference type="InterPro" id="IPR050259">
    <property type="entry name" value="SDR"/>
</dbReference>
<dbReference type="PRINTS" id="PR00081">
    <property type="entry name" value="GDHRDH"/>
</dbReference>
<evidence type="ECO:0000313" key="6">
    <source>
        <dbReference type="Proteomes" id="UP001222403"/>
    </source>
</evidence>
<dbReference type="EMBL" id="CP116222">
    <property type="protein sequence ID" value="WFC08198.1"/>
    <property type="molecule type" value="Genomic_DNA"/>
</dbReference>